<evidence type="ECO:0000313" key="4">
    <source>
        <dbReference type="Proteomes" id="UP001487740"/>
    </source>
</evidence>
<feature type="coiled-coil region" evidence="1">
    <location>
        <begin position="75"/>
        <end position="102"/>
    </location>
</feature>
<feature type="region of interest" description="Disordered" evidence="2">
    <location>
        <begin position="343"/>
        <end position="363"/>
    </location>
</feature>
<dbReference type="AlphaFoldDB" id="A0AAW0TC83"/>
<feature type="region of interest" description="Disordered" evidence="2">
    <location>
        <begin position="427"/>
        <end position="453"/>
    </location>
</feature>
<feature type="compositionally biased region" description="Acidic residues" evidence="2">
    <location>
        <begin position="432"/>
        <end position="453"/>
    </location>
</feature>
<evidence type="ECO:0000256" key="2">
    <source>
        <dbReference type="SAM" id="MobiDB-lite"/>
    </source>
</evidence>
<dbReference type="InterPro" id="IPR040346">
    <property type="entry name" value="GEX1/Brambleberry"/>
</dbReference>
<dbReference type="EMBL" id="JARAKH010000036">
    <property type="protein sequence ID" value="KAK8384067.1"/>
    <property type="molecule type" value="Genomic_DNA"/>
</dbReference>
<feature type="compositionally biased region" description="Acidic residues" evidence="2">
    <location>
        <begin position="343"/>
        <end position="356"/>
    </location>
</feature>
<name>A0AAW0TC83_SCYPA</name>
<evidence type="ECO:0000313" key="3">
    <source>
        <dbReference type="EMBL" id="KAK8384067.1"/>
    </source>
</evidence>
<comment type="caution">
    <text evidence="3">The sequence shown here is derived from an EMBL/GenBank/DDBJ whole genome shotgun (WGS) entry which is preliminary data.</text>
</comment>
<keyword evidence="4" id="KW-1185">Reference proteome</keyword>
<protein>
    <submittedName>
        <fullName evidence="3">Uncharacterized protein</fullName>
    </submittedName>
</protein>
<dbReference type="PANTHER" id="PTHR33538:SF2">
    <property type="entry name" value="PROTEIN GAMETE EXPRESSED 1"/>
    <property type="match status" value="1"/>
</dbReference>
<reference evidence="3 4" key="1">
    <citation type="submission" date="2023-03" db="EMBL/GenBank/DDBJ databases">
        <title>High-quality genome of Scylla paramamosain provides insights in environmental adaptation.</title>
        <authorList>
            <person name="Zhang L."/>
        </authorList>
    </citation>
    <scope>NUCLEOTIDE SEQUENCE [LARGE SCALE GENOMIC DNA]</scope>
    <source>
        <strain evidence="3">LZ_2023a</strain>
        <tissue evidence="3">Muscle</tissue>
    </source>
</reference>
<sequence length="453" mass="50680">MESSGDVNDKHKTRVSFVGEDMQCFLSYYVQYLKADQLTPAPPPPTLNGRDALHSMRIREAAVVVVVLVVMVVVVADKEQVKEEEDTEHHRQEEEIEEVVEAEGRQHYEVMKLPHSPSYGVCYKAALRNLHAGCARLNDEVHSRLALSFTNCYLARFGWPTYPCGPTEPLSACMAQLDSPAVAVFSSMLASSPGHVSLLGGSVSGQGDRPLPAQVGQRVLGESAEEQRNLVGRVLSKVEQLHRLVTGEFSNINAVAFYVRFVALLVLTFLDTASPQDTIEAAEHVLRHLMVIAGLFMVVASVHSIRESVAPAAVTMEELLAGARELLGGSEEAVVDFLHESFEDSDSSDDTYDPNEDPNPQDRLALLNWHPEERIQYTLRARLPVTPNPILAIESPRVFSLLFKRQGNATPRRQVAVWDSLNLWQEQTYHQEEEEEEEEEEDEEEEEEERIRG</sequence>
<gene>
    <name evidence="3" type="ORF">O3P69_016059</name>
</gene>
<keyword evidence="1" id="KW-0175">Coiled coil</keyword>
<dbReference type="Proteomes" id="UP001487740">
    <property type="component" value="Unassembled WGS sequence"/>
</dbReference>
<dbReference type="PANTHER" id="PTHR33538">
    <property type="entry name" value="PROTEIN GAMETE EXPRESSED 1"/>
    <property type="match status" value="1"/>
</dbReference>
<evidence type="ECO:0000256" key="1">
    <source>
        <dbReference type="SAM" id="Coils"/>
    </source>
</evidence>
<organism evidence="3 4">
    <name type="scientific">Scylla paramamosain</name>
    <name type="common">Mud crab</name>
    <dbReference type="NCBI Taxonomy" id="85552"/>
    <lineage>
        <taxon>Eukaryota</taxon>
        <taxon>Metazoa</taxon>
        <taxon>Ecdysozoa</taxon>
        <taxon>Arthropoda</taxon>
        <taxon>Crustacea</taxon>
        <taxon>Multicrustacea</taxon>
        <taxon>Malacostraca</taxon>
        <taxon>Eumalacostraca</taxon>
        <taxon>Eucarida</taxon>
        <taxon>Decapoda</taxon>
        <taxon>Pleocyemata</taxon>
        <taxon>Brachyura</taxon>
        <taxon>Eubrachyura</taxon>
        <taxon>Portunoidea</taxon>
        <taxon>Portunidae</taxon>
        <taxon>Portuninae</taxon>
        <taxon>Scylla</taxon>
    </lineage>
</organism>
<proteinExistence type="predicted"/>
<accession>A0AAW0TC83</accession>